<comment type="caution">
    <text evidence="2">The sequence shown here is derived from an EMBL/GenBank/DDBJ whole genome shotgun (WGS) entry which is preliminary data.</text>
</comment>
<dbReference type="Proteomes" id="UP001595075">
    <property type="component" value="Unassembled WGS sequence"/>
</dbReference>
<protein>
    <recommendedName>
        <fullName evidence="1">2EXR domain-containing protein</fullName>
    </recommendedName>
</protein>
<evidence type="ECO:0000259" key="1">
    <source>
        <dbReference type="Pfam" id="PF20150"/>
    </source>
</evidence>
<name>A0ABR4BU69_9HELO</name>
<gene>
    <name evidence="2" type="ORF">VTL71DRAFT_7439</name>
</gene>
<dbReference type="EMBL" id="JAZHXI010000019">
    <property type="protein sequence ID" value="KAL2061166.1"/>
    <property type="molecule type" value="Genomic_DNA"/>
</dbReference>
<reference evidence="2 3" key="1">
    <citation type="journal article" date="2024" name="Commun. Biol.">
        <title>Comparative genomic analysis of thermophilic fungi reveals convergent evolutionary adaptations and gene losses.</title>
        <authorList>
            <person name="Steindorff A.S."/>
            <person name="Aguilar-Pontes M.V."/>
            <person name="Robinson A.J."/>
            <person name="Andreopoulos B."/>
            <person name="LaButti K."/>
            <person name="Kuo A."/>
            <person name="Mondo S."/>
            <person name="Riley R."/>
            <person name="Otillar R."/>
            <person name="Haridas S."/>
            <person name="Lipzen A."/>
            <person name="Grimwood J."/>
            <person name="Schmutz J."/>
            <person name="Clum A."/>
            <person name="Reid I.D."/>
            <person name="Moisan M.C."/>
            <person name="Butler G."/>
            <person name="Nguyen T.T.M."/>
            <person name="Dewar K."/>
            <person name="Conant G."/>
            <person name="Drula E."/>
            <person name="Henrissat B."/>
            <person name="Hansel C."/>
            <person name="Singer S."/>
            <person name="Hutchinson M.I."/>
            <person name="de Vries R.P."/>
            <person name="Natvig D.O."/>
            <person name="Powell A.J."/>
            <person name="Tsang A."/>
            <person name="Grigoriev I.V."/>
        </authorList>
    </citation>
    <scope>NUCLEOTIDE SEQUENCE [LARGE SCALE GENOMIC DNA]</scope>
    <source>
        <strain evidence="2 3">CBS 494.80</strain>
    </source>
</reference>
<proteinExistence type="predicted"/>
<organism evidence="2 3">
    <name type="scientific">Oculimacula yallundae</name>
    <dbReference type="NCBI Taxonomy" id="86028"/>
    <lineage>
        <taxon>Eukaryota</taxon>
        <taxon>Fungi</taxon>
        <taxon>Dikarya</taxon>
        <taxon>Ascomycota</taxon>
        <taxon>Pezizomycotina</taxon>
        <taxon>Leotiomycetes</taxon>
        <taxon>Helotiales</taxon>
        <taxon>Ploettnerulaceae</taxon>
        <taxon>Oculimacula</taxon>
    </lineage>
</organism>
<dbReference type="PANTHER" id="PTHR35910:SF6">
    <property type="entry name" value="2EXR DOMAIN-CONTAINING PROTEIN"/>
    <property type="match status" value="1"/>
</dbReference>
<dbReference type="PANTHER" id="PTHR35910">
    <property type="entry name" value="2EXR DOMAIN-CONTAINING PROTEIN"/>
    <property type="match status" value="1"/>
</dbReference>
<evidence type="ECO:0000313" key="2">
    <source>
        <dbReference type="EMBL" id="KAL2061166.1"/>
    </source>
</evidence>
<dbReference type="InterPro" id="IPR045518">
    <property type="entry name" value="2EXR"/>
</dbReference>
<dbReference type="Pfam" id="PF20150">
    <property type="entry name" value="2EXR"/>
    <property type="match status" value="1"/>
</dbReference>
<evidence type="ECO:0000313" key="3">
    <source>
        <dbReference type="Proteomes" id="UP001595075"/>
    </source>
</evidence>
<sequence length="313" mass="34712">MEDLVSPPPITGASSAEAVFADMAKLSLEAEQAERLKKITFRDVSAAAQHHINAASVEINDDPHHLEMASRRKAAADTEKLHEFHLFPKLAAELRSKIWSFYALMSPRAIDVSSYGQRFPIFYGKCALNLQQINKETRADTYIIHGYVKLQHPTISSLTYLFNPAIDILLLSHFDTNATGFGTPSTTSLSACLSASKVLDKVRTIALDISSHDDKAWMTSLRSYTSLEVLFIIMGERFVHGNTELGRPSSKLHVIEEGTTLMAYYGIGGGFAEKKRKLEDLLAGGKAKGKCPKVVMSIYVHINHRHPKWGVNQ</sequence>
<feature type="domain" description="2EXR" evidence="1">
    <location>
        <begin position="84"/>
        <end position="169"/>
    </location>
</feature>
<keyword evidence="3" id="KW-1185">Reference proteome</keyword>
<accession>A0ABR4BU69</accession>